<dbReference type="AlphaFoldDB" id="A0AAV6N896"/>
<comment type="caution">
    <text evidence="1">The sequence shown here is derived from an EMBL/GenBank/DDBJ whole genome shotgun (WGS) entry which is preliminary data.</text>
</comment>
<accession>A0AAV6N896</accession>
<sequence length="125" mass="14426">MTSAVTSILKSLGEDPSRKELLGTPGHFVNWLMNFQNCNVDMKTDMKKLNGFANGRTHLEHENGNLSDKQIQSEMNFLFWSQSSSSGENDQTDSRDSFIISRSRRDSRCRGKSYLYDLKRNREVR</sequence>
<reference evidence="1 2" key="1">
    <citation type="journal article" date="2021" name="Hortic Res">
        <title>The domestication of Cucurbita argyrosperma as revealed by the genome of its wild relative.</title>
        <authorList>
            <person name="Barrera-Redondo J."/>
            <person name="Sanchez-de la Vega G."/>
            <person name="Aguirre-Liguori J.A."/>
            <person name="Castellanos-Morales G."/>
            <person name="Gutierrez-Guerrero Y.T."/>
            <person name="Aguirre-Dugua X."/>
            <person name="Aguirre-Planter E."/>
            <person name="Tenaillon M.I."/>
            <person name="Lira-Saade R."/>
            <person name="Eguiarte L.E."/>
        </authorList>
    </citation>
    <scope>NUCLEOTIDE SEQUENCE [LARGE SCALE GENOMIC DNA]</scope>
    <source>
        <strain evidence="1">JBR-2021</strain>
    </source>
</reference>
<evidence type="ECO:0000313" key="2">
    <source>
        <dbReference type="Proteomes" id="UP000685013"/>
    </source>
</evidence>
<dbReference type="EMBL" id="JAGKQH010000008">
    <property type="protein sequence ID" value="KAG6593009.1"/>
    <property type="molecule type" value="Genomic_DNA"/>
</dbReference>
<proteinExistence type="predicted"/>
<feature type="non-terminal residue" evidence="1">
    <location>
        <position position="1"/>
    </location>
</feature>
<organism evidence="1 2">
    <name type="scientific">Cucurbita argyrosperma subsp. sororia</name>
    <dbReference type="NCBI Taxonomy" id="37648"/>
    <lineage>
        <taxon>Eukaryota</taxon>
        <taxon>Viridiplantae</taxon>
        <taxon>Streptophyta</taxon>
        <taxon>Embryophyta</taxon>
        <taxon>Tracheophyta</taxon>
        <taxon>Spermatophyta</taxon>
        <taxon>Magnoliopsida</taxon>
        <taxon>eudicotyledons</taxon>
        <taxon>Gunneridae</taxon>
        <taxon>Pentapetalae</taxon>
        <taxon>rosids</taxon>
        <taxon>fabids</taxon>
        <taxon>Cucurbitales</taxon>
        <taxon>Cucurbitaceae</taxon>
        <taxon>Cucurbiteae</taxon>
        <taxon>Cucurbita</taxon>
    </lineage>
</organism>
<protein>
    <submittedName>
        <fullName evidence="1">GTP cyclohydrolase 1</fullName>
    </submittedName>
</protein>
<keyword evidence="2" id="KW-1185">Reference proteome</keyword>
<dbReference type="Proteomes" id="UP000685013">
    <property type="component" value="Chromosome 8"/>
</dbReference>
<gene>
    <name evidence="1" type="primary">GCH1</name>
    <name evidence="1" type="ORF">SDJN03_12485</name>
</gene>
<evidence type="ECO:0000313" key="1">
    <source>
        <dbReference type="EMBL" id="KAG6593009.1"/>
    </source>
</evidence>
<name>A0AAV6N896_9ROSI</name>